<dbReference type="GO" id="GO:0020037">
    <property type="term" value="F:heme binding"/>
    <property type="evidence" value="ECO:0007669"/>
    <property type="project" value="InterPro"/>
</dbReference>
<keyword evidence="3 4" id="KW-0408">Iron</keyword>
<dbReference type="InterPro" id="IPR011041">
    <property type="entry name" value="Quinoprot_gluc/sorb_DH_b-prop"/>
</dbReference>
<dbReference type="NCBIfam" id="TIGR02604">
    <property type="entry name" value="Piru_Ver_Nterm"/>
    <property type="match status" value="1"/>
</dbReference>
<dbReference type="HOGENOM" id="CLU_277549_0_0_0"/>
<sequence length="1107" mass="120832">MRDVLLPLCPTASSPSRRPKTSSFCRLASSIVAILSAWLTTAEIAAEEVGIKAPAGFVVETFAGDDLAHDIFSMTLNARGEVVVAGLGYIKTLHDDDGDGRADRSSTFSELPASGAHGLCFDGHDLLCTGDNGLLRFTDAHGDGVADGPPRLLASLRSPEHGANGVVQGPDGWFYVICGNDTGVTPRHASRISSPVKTPVCGALLRFPPSMVDSEIVAHGFRNPYDIDFHPLGHVFTVDADGERDQHLPWYSPTRLFDIGQGQHHGWVLQGWQRSWNRPASYFDNVPRLAELGRGSPTGLTVYRHTQFPERYRGSILSACWTLGRIYHIPLQSSGSSFEAKPEIFLETTGDVGFAPVDIAVGKSGELYVAIGGRRTRGSVFRVTYQGPQNSAPSSSPDNEAPIDKLLRSPQPLAAWSRAVWKPIAAELGRETLMARVADRTAPLEERIRGIEILTEMFGGLSLDEAVFLCKDHPLIEARAIWSLGRSARDSSATKLIASKAASKDPLVARTAWESLASLAAIHRTATNVLMTNDWHDAFVHDDRRVRSAALTADTRIDRPLEDQPLVELMRLAARNKLAVEHFALAAQCFIDLPQTGDKLIAARLMILSLGDLDLDPKTRDVIAGYSVAVDPNTLRVARIAFGKRIADSFPASDEELNRELARLLSVLVIDDEAVLERIAAHCTDTSDVHDDLHYLMVMAHLPGARSPVATQETAAAITRLHHKLQKNNLYISRNWPQRVGEALAALYARDPTLAAAVVSHKQFNLLQQAMLARAMPSSARNDAARKLIGVVKSSENEEHRWSAELIELAGTLPTDESLAVMREAWNHEELHDDIIPYLARSPQTEDRQRLIEGLNSIQPEIAEASAHALVMLGPYEDAAAWSAAVRVLRQACAVPPLKRLRSKLHVLLQTWTGKSLDILESNEANLLEVYQPWTDELVARFPEAATHLSPTSNQSSAAWNERLASIKLADGDSERGRLVFQRKSCLRCHAGNSPLGPDLAGAAARFSTSDLLAAIVDPNRDLSPLYQTTQLLTGSGRVLNGLVVYESPDATMLQTAPDTTVRIAGEEIVSLQKSRVSLMPTGLLDDASDRDIADLLAYLKTLVPRK</sequence>
<evidence type="ECO:0000259" key="6">
    <source>
        <dbReference type="PROSITE" id="PS51007"/>
    </source>
</evidence>
<feature type="compositionally biased region" description="Polar residues" evidence="5">
    <location>
        <begin position="386"/>
        <end position="398"/>
    </location>
</feature>
<dbReference type="GO" id="GO:0009055">
    <property type="term" value="F:electron transfer activity"/>
    <property type="evidence" value="ECO:0007669"/>
    <property type="project" value="InterPro"/>
</dbReference>
<organism evidence="7 8">
    <name type="scientific">Pirellula staleyi (strain ATCC 27377 / DSM 6068 / ICPB 4128)</name>
    <name type="common">Pirella staleyi</name>
    <dbReference type="NCBI Taxonomy" id="530564"/>
    <lineage>
        <taxon>Bacteria</taxon>
        <taxon>Pseudomonadati</taxon>
        <taxon>Planctomycetota</taxon>
        <taxon>Planctomycetia</taxon>
        <taxon>Pirellulales</taxon>
        <taxon>Pirellulaceae</taxon>
        <taxon>Pirellula</taxon>
    </lineage>
</organism>
<dbReference type="InterPro" id="IPR013427">
    <property type="entry name" value="Haem-bd_dom_put"/>
</dbReference>
<name>D2R6K6_PIRSD</name>
<dbReference type="InterPro" id="IPR009056">
    <property type="entry name" value="Cyt_c-like_dom"/>
</dbReference>
<evidence type="ECO:0000256" key="2">
    <source>
        <dbReference type="ARBA" id="ARBA00022723"/>
    </source>
</evidence>
<gene>
    <name evidence="7" type="ordered locus">Psta_2637</name>
</gene>
<dbReference type="Pfam" id="PF23500">
    <property type="entry name" value="DUF7133"/>
    <property type="match status" value="1"/>
</dbReference>
<keyword evidence="1 4" id="KW-0349">Heme</keyword>
<feature type="region of interest" description="Disordered" evidence="5">
    <location>
        <begin position="385"/>
        <end position="404"/>
    </location>
</feature>
<dbReference type="PROSITE" id="PS51007">
    <property type="entry name" value="CYTC"/>
    <property type="match status" value="1"/>
</dbReference>
<dbReference type="Gene3D" id="1.10.760.10">
    <property type="entry name" value="Cytochrome c-like domain"/>
    <property type="match status" value="1"/>
</dbReference>
<dbReference type="PANTHER" id="PTHR33546">
    <property type="entry name" value="LARGE, MULTIFUNCTIONAL SECRETED PROTEIN-RELATED"/>
    <property type="match status" value="1"/>
</dbReference>
<dbReference type="KEGG" id="psl:Psta_2637"/>
<dbReference type="Gene3D" id="2.120.10.30">
    <property type="entry name" value="TolB, C-terminal domain"/>
    <property type="match status" value="1"/>
</dbReference>
<evidence type="ECO:0000313" key="8">
    <source>
        <dbReference type="Proteomes" id="UP000001887"/>
    </source>
</evidence>
<dbReference type="AlphaFoldDB" id="D2R6K6"/>
<evidence type="ECO:0000256" key="3">
    <source>
        <dbReference type="ARBA" id="ARBA00023004"/>
    </source>
</evidence>
<keyword evidence="8" id="KW-1185">Reference proteome</keyword>
<dbReference type="STRING" id="530564.Psta_2637"/>
<dbReference type="InterPro" id="IPR055557">
    <property type="entry name" value="DUF7133"/>
</dbReference>
<dbReference type="SUPFAM" id="SSF46626">
    <property type="entry name" value="Cytochrome c"/>
    <property type="match status" value="1"/>
</dbReference>
<evidence type="ECO:0000256" key="4">
    <source>
        <dbReference type="PROSITE-ProRule" id="PRU00433"/>
    </source>
</evidence>
<evidence type="ECO:0000256" key="5">
    <source>
        <dbReference type="SAM" id="MobiDB-lite"/>
    </source>
</evidence>
<dbReference type="PANTHER" id="PTHR33546:SF1">
    <property type="entry name" value="LARGE, MULTIFUNCTIONAL SECRETED PROTEIN"/>
    <property type="match status" value="1"/>
</dbReference>
<dbReference type="NCBIfam" id="TIGR02603">
    <property type="entry name" value="CxxCH_TIGR02603"/>
    <property type="match status" value="1"/>
</dbReference>
<reference evidence="7 8" key="1">
    <citation type="journal article" date="2009" name="Stand. Genomic Sci.">
        <title>Complete genome sequence of Pirellula staleyi type strain (ATCC 27377).</title>
        <authorList>
            <person name="Clum A."/>
            <person name="Tindall B.J."/>
            <person name="Sikorski J."/>
            <person name="Ivanova N."/>
            <person name="Mavrommatis K."/>
            <person name="Lucas S."/>
            <person name="Glavina del Rio T."/>
            <person name="Nolan M."/>
            <person name="Chen F."/>
            <person name="Tice H."/>
            <person name="Pitluck S."/>
            <person name="Cheng J.F."/>
            <person name="Chertkov O."/>
            <person name="Brettin T."/>
            <person name="Han C."/>
            <person name="Detter J.C."/>
            <person name="Kuske C."/>
            <person name="Bruce D."/>
            <person name="Goodwin L."/>
            <person name="Ovchinikova G."/>
            <person name="Pati A."/>
            <person name="Mikhailova N."/>
            <person name="Chen A."/>
            <person name="Palaniappan K."/>
            <person name="Land M."/>
            <person name="Hauser L."/>
            <person name="Chang Y.J."/>
            <person name="Jeffries C.D."/>
            <person name="Chain P."/>
            <person name="Rohde M."/>
            <person name="Goker M."/>
            <person name="Bristow J."/>
            <person name="Eisen J.A."/>
            <person name="Markowitz V."/>
            <person name="Hugenholtz P."/>
            <person name="Kyrpides N.C."/>
            <person name="Klenk H.P."/>
            <person name="Lapidus A."/>
        </authorList>
    </citation>
    <scope>NUCLEOTIDE SEQUENCE [LARGE SCALE GENOMIC DNA]</scope>
    <source>
        <strain evidence="8">ATCC 27377 / DSM 6068 / ICPB 4128</strain>
    </source>
</reference>
<dbReference type="Proteomes" id="UP000001887">
    <property type="component" value="Chromosome"/>
</dbReference>
<dbReference type="GO" id="GO:0046872">
    <property type="term" value="F:metal ion binding"/>
    <property type="evidence" value="ECO:0007669"/>
    <property type="project" value="UniProtKB-KW"/>
</dbReference>
<proteinExistence type="predicted"/>
<feature type="domain" description="Cytochrome c" evidence="6">
    <location>
        <begin position="972"/>
        <end position="1104"/>
    </location>
</feature>
<dbReference type="InterPro" id="IPR036909">
    <property type="entry name" value="Cyt_c-like_dom_sf"/>
</dbReference>
<evidence type="ECO:0000313" key="7">
    <source>
        <dbReference type="EMBL" id="ADB17306.1"/>
    </source>
</evidence>
<accession>D2R6K6</accession>
<dbReference type="InterPro" id="IPR013428">
    <property type="entry name" value="Membrane-bound_put_N"/>
</dbReference>
<dbReference type="EMBL" id="CP001848">
    <property type="protein sequence ID" value="ADB17306.1"/>
    <property type="molecule type" value="Genomic_DNA"/>
</dbReference>
<dbReference type="InterPro" id="IPR011042">
    <property type="entry name" value="6-blade_b-propeller_TolB-like"/>
</dbReference>
<keyword evidence="2 4" id="KW-0479">Metal-binding</keyword>
<dbReference type="SUPFAM" id="SSF50952">
    <property type="entry name" value="Soluble quinoprotein glucose dehydrogenase"/>
    <property type="match status" value="1"/>
</dbReference>
<dbReference type="OrthoDB" id="223239at2"/>
<protein>
    <submittedName>
        <fullName evidence="7">Heme-binding protein</fullName>
    </submittedName>
</protein>
<evidence type="ECO:0000256" key="1">
    <source>
        <dbReference type="ARBA" id="ARBA00022617"/>
    </source>
</evidence>
<dbReference type="eggNOG" id="COG2133">
    <property type="taxonomic scope" value="Bacteria"/>
</dbReference>